<reference evidence="3" key="3">
    <citation type="submission" date="2024-03" db="EMBL/GenBank/DDBJ databases">
        <authorList>
            <person name="Bromfield E.S.P."/>
            <person name="Cloutier S."/>
        </authorList>
    </citation>
    <scope>NUCLEOTIDE SEQUENCE</scope>
    <source>
        <strain evidence="3">5S5</strain>
    </source>
</reference>
<reference evidence="3" key="2">
    <citation type="journal article" date="2021" name="Int. J. Syst. Evol. Microbiol.">
        <title>Bradyrhizobium septentrionale sp. nov. (sv. septentrionale) and Bradyrhizobium quebecense sp. nov. (sv. septentrionale) associated with legumes native to Canada possess rearranged symbiosis genes and numerous insertion sequences.</title>
        <authorList>
            <person name="Bromfield E.S.P."/>
            <person name="Cloutier S."/>
        </authorList>
    </citation>
    <scope>NUCLEOTIDE SEQUENCE</scope>
    <source>
        <strain evidence="3">5S5</strain>
    </source>
</reference>
<sequence length="129" mass="13943">MTSPARLLPVTVGLLLLTAPAFAQAPGQLRFVEQPTGLAGQAGSVRVQSSVNLFMPGPSGDGEEAQKLRDRARRVVYEMAARECDLLRDAIARDCRLESINVNLGRQYGGQQQEGFNVNGSMSLQITLK</sequence>
<dbReference type="AlphaFoldDB" id="A0A973W4S5"/>
<evidence type="ECO:0000313" key="2">
    <source>
        <dbReference type="EMBL" id="NVI47089.1"/>
    </source>
</evidence>
<feature type="signal peptide" evidence="1">
    <location>
        <begin position="1"/>
        <end position="23"/>
    </location>
</feature>
<evidence type="ECO:0008006" key="5">
    <source>
        <dbReference type="Google" id="ProtNLM"/>
    </source>
</evidence>
<reference evidence="2" key="1">
    <citation type="submission" date="2020-06" db="EMBL/GenBank/DDBJ databases">
        <title>Whole Genome Sequence of Bradyrhizobium sp. Strain 1S1.</title>
        <authorList>
            <person name="Bromfield E.S.P."/>
            <person name="Cloutier S."/>
        </authorList>
    </citation>
    <scope>NUCLEOTIDE SEQUENCE [LARGE SCALE GENOMIC DNA]</scope>
    <source>
        <strain evidence="2">1S1</strain>
    </source>
</reference>
<protein>
    <recommendedName>
        <fullName evidence="5">UrcA family protein</fullName>
    </recommendedName>
</protein>
<dbReference type="EMBL" id="CP147711">
    <property type="protein sequence ID" value="WXC83027.1"/>
    <property type="molecule type" value="Genomic_DNA"/>
</dbReference>
<name>A0A973W4S5_9BRAD</name>
<dbReference type="RefSeq" id="WP_166206996.1">
    <property type="nucleotide sequence ID" value="NZ_CP088285.1"/>
</dbReference>
<feature type="chain" id="PRO_5037101862" description="UrcA family protein" evidence="1">
    <location>
        <begin position="24"/>
        <end position="129"/>
    </location>
</feature>
<evidence type="ECO:0000313" key="3">
    <source>
        <dbReference type="EMBL" id="WXC83027.1"/>
    </source>
</evidence>
<dbReference type="Proteomes" id="UP001432046">
    <property type="component" value="Chromosome"/>
</dbReference>
<dbReference type="EMBL" id="JAAOLE020000001">
    <property type="protein sequence ID" value="NVI47089.1"/>
    <property type="molecule type" value="Genomic_DNA"/>
</dbReference>
<keyword evidence="1" id="KW-0732">Signal</keyword>
<evidence type="ECO:0000256" key="1">
    <source>
        <dbReference type="SAM" id="SignalP"/>
    </source>
</evidence>
<accession>A0A973W4S5</accession>
<evidence type="ECO:0000313" key="4">
    <source>
        <dbReference type="Proteomes" id="UP001432046"/>
    </source>
</evidence>
<proteinExistence type="predicted"/>
<gene>
    <name evidence="2" type="ORF">HAP48_029865</name>
    <name evidence="3" type="ORF">WDK88_16290</name>
</gene>
<organism evidence="2">
    <name type="scientific">Bradyrhizobium septentrionale</name>
    <dbReference type="NCBI Taxonomy" id="1404411"/>
    <lineage>
        <taxon>Bacteria</taxon>
        <taxon>Pseudomonadati</taxon>
        <taxon>Pseudomonadota</taxon>
        <taxon>Alphaproteobacteria</taxon>
        <taxon>Hyphomicrobiales</taxon>
        <taxon>Nitrobacteraceae</taxon>
        <taxon>Bradyrhizobium</taxon>
    </lineage>
</organism>
<keyword evidence="4" id="KW-1185">Reference proteome</keyword>